<gene>
    <name evidence="6" type="ORF">SAMN04489859_100453</name>
</gene>
<dbReference type="InterPro" id="IPR029000">
    <property type="entry name" value="Cyclophilin-like_dom_sf"/>
</dbReference>
<dbReference type="OrthoDB" id="9768696at2"/>
<dbReference type="SMART" id="SM00797">
    <property type="entry name" value="AHS2"/>
    <property type="match status" value="1"/>
</dbReference>
<evidence type="ECO:0000256" key="3">
    <source>
        <dbReference type="ARBA" id="ARBA00022840"/>
    </source>
</evidence>
<dbReference type="Gene3D" id="3.30.1360.40">
    <property type="match status" value="1"/>
</dbReference>
<keyword evidence="3" id="KW-0067">ATP-binding</keyword>
<dbReference type="Pfam" id="PF02682">
    <property type="entry name" value="CT_C_D"/>
    <property type="match status" value="1"/>
</dbReference>
<dbReference type="SMART" id="SM00796">
    <property type="entry name" value="AHS1"/>
    <property type="match status" value="1"/>
</dbReference>
<dbReference type="AlphaFoldDB" id="A0A1H8FGL7"/>
<dbReference type="Proteomes" id="UP000199054">
    <property type="component" value="Unassembled WGS sequence"/>
</dbReference>
<dbReference type="GO" id="GO:0005524">
    <property type="term" value="F:ATP binding"/>
    <property type="evidence" value="ECO:0007669"/>
    <property type="project" value="UniProtKB-KW"/>
</dbReference>
<feature type="domain" description="Carboxyltransferase" evidence="5">
    <location>
        <begin position="247"/>
        <end position="519"/>
    </location>
</feature>
<name>A0A1H8FGL7_9RHOB</name>
<accession>A0A1H8FGL7</accession>
<evidence type="ECO:0000256" key="2">
    <source>
        <dbReference type="ARBA" id="ARBA00022801"/>
    </source>
</evidence>
<dbReference type="PANTHER" id="PTHR43309:SF3">
    <property type="entry name" value="5-OXOPROLINASE SUBUNIT C"/>
    <property type="match status" value="1"/>
</dbReference>
<dbReference type="PANTHER" id="PTHR43309">
    <property type="entry name" value="5-OXOPROLINASE SUBUNIT C"/>
    <property type="match status" value="1"/>
</dbReference>
<evidence type="ECO:0000313" key="7">
    <source>
        <dbReference type="Proteomes" id="UP000199054"/>
    </source>
</evidence>
<reference evidence="6 7" key="1">
    <citation type="submission" date="2016-10" db="EMBL/GenBank/DDBJ databases">
        <authorList>
            <person name="de Groot N.N."/>
        </authorList>
    </citation>
    <scope>NUCLEOTIDE SEQUENCE [LARGE SCALE GENOMIC DNA]</scope>
    <source>
        <strain evidence="6 7">DSM 8512</strain>
    </source>
</reference>
<proteinExistence type="predicted"/>
<keyword evidence="1" id="KW-0547">Nucleotide-binding</keyword>
<dbReference type="SUPFAM" id="SSF160467">
    <property type="entry name" value="PH0987 N-terminal domain-like"/>
    <property type="match status" value="1"/>
</dbReference>
<dbReference type="STRING" id="34002.SAMN04489859_100453"/>
<dbReference type="InterPro" id="IPR003833">
    <property type="entry name" value="CT_C_D"/>
</dbReference>
<keyword evidence="2" id="KW-0378">Hydrolase</keyword>
<dbReference type="NCBIfam" id="TIGR00724">
    <property type="entry name" value="urea_amlyse_rel"/>
    <property type="match status" value="1"/>
</dbReference>
<dbReference type="GO" id="GO:0016787">
    <property type="term" value="F:hydrolase activity"/>
    <property type="evidence" value="ECO:0007669"/>
    <property type="project" value="UniProtKB-KW"/>
</dbReference>
<dbReference type="InterPro" id="IPR003778">
    <property type="entry name" value="CT_A_B"/>
</dbReference>
<dbReference type="InterPro" id="IPR052708">
    <property type="entry name" value="PxpC"/>
</dbReference>
<evidence type="ECO:0000313" key="6">
    <source>
        <dbReference type="EMBL" id="SEN30991.1"/>
    </source>
</evidence>
<keyword evidence="7" id="KW-1185">Reference proteome</keyword>
<protein>
    <submittedName>
        <fullName evidence="6">Sensor histidine kinase inhibitor, KipI family</fullName>
    </submittedName>
</protein>
<feature type="domain" description="Carboxyltransferase" evidence="4">
    <location>
        <begin position="1"/>
        <end position="191"/>
    </location>
</feature>
<evidence type="ECO:0000259" key="5">
    <source>
        <dbReference type="SMART" id="SM00797"/>
    </source>
</evidence>
<dbReference type="Gene3D" id="2.40.100.10">
    <property type="entry name" value="Cyclophilin-like"/>
    <property type="match status" value="2"/>
</dbReference>
<evidence type="ECO:0000259" key="4">
    <source>
        <dbReference type="SMART" id="SM00796"/>
    </source>
</evidence>
<dbReference type="RefSeq" id="WP_090610647.1">
    <property type="nucleotide sequence ID" value="NZ_CP067124.1"/>
</dbReference>
<dbReference type="Pfam" id="PF02626">
    <property type="entry name" value="CT_A_B"/>
    <property type="match status" value="1"/>
</dbReference>
<evidence type="ECO:0000256" key="1">
    <source>
        <dbReference type="ARBA" id="ARBA00022741"/>
    </source>
</evidence>
<organism evidence="6 7">
    <name type="scientific">Paracoccus alcaliphilus</name>
    <dbReference type="NCBI Taxonomy" id="34002"/>
    <lineage>
        <taxon>Bacteria</taxon>
        <taxon>Pseudomonadati</taxon>
        <taxon>Pseudomonadota</taxon>
        <taxon>Alphaproteobacteria</taxon>
        <taxon>Rhodobacterales</taxon>
        <taxon>Paracoccaceae</taxon>
        <taxon>Paracoccus</taxon>
    </lineage>
</organism>
<sequence length="523" mass="54891">MRFLPAGQDSLLVELPDLPAALALLDALLAARLPGLRDIIPGARTVLLRFDPLQVTAAALADQLCVLRVGQALARAGQVFDIPVHYDGEDLAEVAAHLGWSVAELIGRHTDALYTVAFTGFAPGFAYMTCDDPDIVVPRRKSPRVRIPAGSVALAGEFGGIYPSDSPGGWQLLGRTPLRMWDLARERPALLAPGDRVRFRDMAKGATVAVDPAPPAPVTPAGEPALTITRADRPGLFQDHGRPGLAGQGLSQSGAADRASLHALNRCLGNPRDMAAVEIAFGGFACRADQPVTVAVSGAPCPLKVSGPKGDWHPPIGRAFAMDAGDELQLGLPARGVYSYLGLRGGFGVDPVLGSASCDTLARLGPLPLQPGDALVAAHRHALAVDPLPPAAAPLPAAGETVTLDIVPGPRDDWFTPQGIDTFLTQLWQVTPESSRVGKRLQGDRRIERRDDAELASEATVPGAIQIPHSGQPVLFLADHPLTGGYPVIAVVAAHHLDLAAQLPAGAQVRFTPIPASFTRVEP</sequence>
<dbReference type="SUPFAM" id="SSF50891">
    <property type="entry name" value="Cyclophilin-like"/>
    <property type="match status" value="2"/>
</dbReference>
<dbReference type="EMBL" id="FODE01000004">
    <property type="protein sequence ID" value="SEN30991.1"/>
    <property type="molecule type" value="Genomic_DNA"/>
</dbReference>